<feature type="transmembrane region" description="Helical" evidence="1">
    <location>
        <begin position="45"/>
        <end position="67"/>
    </location>
</feature>
<evidence type="ECO:0000313" key="2">
    <source>
        <dbReference type="EMBL" id="JAP25423.1"/>
    </source>
</evidence>
<organism evidence="2">
    <name type="scientific">Solanum chacoense</name>
    <name type="common">Chaco potato</name>
    <dbReference type="NCBI Taxonomy" id="4108"/>
    <lineage>
        <taxon>Eukaryota</taxon>
        <taxon>Viridiplantae</taxon>
        <taxon>Streptophyta</taxon>
        <taxon>Embryophyta</taxon>
        <taxon>Tracheophyta</taxon>
        <taxon>Spermatophyta</taxon>
        <taxon>Magnoliopsida</taxon>
        <taxon>eudicotyledons</taxon>
        <taxon>Gunneridae</taxon>
        <taxon>Pentapetalae</taxon>
        <taxon>asterids</taxon>
        <taxon>lamiids</taxon>
        <taxon>Solanales</taxon>
        <taxon>Solanaceae</taxon>
        <taxon>Solanoideae</taxon>
        <taxon>Solaneae</taxon>
        <taxon>Solanum</taxon>
    </lineage>
</organism>
<protein>
    <submittedName>
        <fullName evidence="2">Putative ovule protein</fullName>
    </submittedName>
</protein>
<name>A0A0V0HYK2_SOLCH</name>
<keyword evidence="1" id="KW-0812">Transmembrane</keyword>
<dbReference type="EMBL" id="GEDG01013307">
    <property type="protein sequence ID" value="JAP25423.1"/>
    <property type="molecule type" value="Transcribed_RNA"/>
</dbReference>
<proteinExistence type="predicted"/>
<sequence>MWLDGFFYLIKMSFFSIWYLNSSLTLVILDVQIGKLLLMSLSPPFLFFGLLAQLYSFFSFSFFSCIVQ</sequence>
<evidence type="ECO:0000256" key="1">
    <source>
        <dbReference type="SAM" id="Phobius"/>
    </source>
</evidence>
<accession>A0A0V0HYK2</accession>
<feature type="transmembrane region" description="Helical" evidence="1">
    <location>
        <begin position="12"/>
        <end position="33"/>
    </location>
</feature>
<keyword evidence="1" id="KW-0472">Membrane</keyword>
<dbReference type="AlphaFoldDB" id="A0A0V0HYK2"/>
<dbReference type="EMBL" id="GEDG01002844">
    <property type="protein sequence ID" value="JAP35554.1"/>
    <property type="molecule type" value="Transcribed_RNA"/>
</dbReference>
<keyword evidence="1" id="KW-1133">Transmembrane helix</keyword>
<reference evidence="2" key="1">
    <citation type="submission" date="2015-12" db="EMBL/GenBank/DDBJ databases">
        <title>Gene expression during late stages of embryo sac development: a critical building block for successful pollen-pistil interactions.</title>
        <authorList>
            <person name="Liu Y."/>
            <person name="Joly V."/>
            <person name="Sabar M."/>
            <person name="Matton D.P."/>
        </authorList>
    </citation>
    <scope>NUCLEOTIDE SEQUENCE</scope>
</reference>